<evidence type="ECO:0000313" key="2">
    <source>
        <dbReference type="EMBL" id="CAE0760453.1"/>
    </source>
</evidence>
<organism evidence="2">
    <name type="scientific">Chrysotila carterae</name>
    <name type="common">Marine alga</name>
    <name type="synonym">Syracosphaera carterae</name>
    <dbReference type="NCBI Taxonomy" id="13221"/>
    <lineage>
        <taxon>Eukaryota</taxon>
        <taxon>Haptista</taxon>
        <taxon>Haptophyta</taxon>
        <taxon>Prymnesiophyceae</taxon>
        <taxon>Isochrysidales</taxon>
        <taxon>Isochrysidaceae</taxon>
        <taxon>Chrysotila</taxon>
    </lineage>
</organism>
<name>A0A7S4EYC0_CHRCT</name>
<dbReference type="AlphaFoldDB" id="A0A7S4EYC0"/>
<sequence>MRGSVTAKRAEATTRGGGPPHGQVREAASRQVPCPLRPLATIARLATTAGTERPPRSQARVTAPVAATRRAAGSRVVAAATKAAARAAEAAPARAGEAELAPASLLTRRQLAAHEAVLEVRIPFPASCSLSVSVPLALVALP</sequence>
<reference evidence="2" key="1">
    <citation type="submission" date="2021-01" db="EMBL/GenBank/DDBJ databases">
        <authorList>
            <person name="Corre E."/>
            <person name="Pelletier E."/>
            <person name="Niang G."/>
            <person name="Scheremetjew M."/>
            <person name="Finn R."/>
            <person name="Kale V."/>
            <person name="Holt S."/>
            <person name="Cochrane G."/>
            <person name="Meng A."/>
            <person name="Brown T."/>
            <person name="Cohen L."/>
        </authorList>
    </citation>
    <scope>NUCLEOTIDE SEQUENCE</scope>
    <source>
        <strain evidence="2">CCMP645</strain>
    </source>
</reference>
<proteinExistence type="predicted"/>
<accession>A0A7S4EYC0</accession>
<feature type="region of interest" description="Disordered" evidence="1">
    <location>
        <begin position="47"/>
        <end position="66"/>
    </location>
</feature>
<evidence type="ECO:0000256" key="1">
    <source>
        <dbReference type="SAM" id="MobiDB-lite"/>
    </source>
</evidence>
<feature type="region of interest" description="Disordered" evidence="1">
    <location>
        <begin position="1"/>
        <end position="33"/>
    </location>
</feature>
<protein>
    <submittedName>
        <fullName evidence="2">Uncharacterized protein</fullName>
    </submittedName>
</protein>
<dbReference type="EMBL" id="HBIZ01020727">
    <property type="protein sequence ID" value="CAE0760453.1"/>
    <property type="molecule type" value="Transcribed_RNA"/>
</dbReference>
<gene>
    <name evidence="2" type="ORF">PCAR00345_LOCUS13065</name>
</gene>